<dbReference type="Proteomes" id="UP001176517">
    <property type="component" value="Unassembled WGS sequence"/>
</dbReference>
<evidence type="ECO:0000256" key="1">
    <source>
        <dbReference type="SAM" id="MobiDB-lite"/>
    </source>
</evidence>
<comment type="caution">
    <text evidence="3">The sequence shown here is derived from an EMBL/GenBank/DDBJ whole genome shotgun (WGS) entry which is preliminary data.</text>
</comment>
<dbReference type="Gene3D" id="3.40.50.1820">
    <property type="entry name" value="alpha/beta hydrolase"/>
    <property type="match status" value="1"/>
</dbReference>
<proteinExistence type="predicted"/>
<evidence type="ECO:0000313" key="4">
    <source>
        <dbReference type="Proteomes" id="UP001176517"/>
    </source>
</evidence>
<name>A0AAN6JSF4_9BASI</name>
<dbReference type="PANTHER" id="PTHR42886">
    <property type="entry name" value="RE40534P-RELATED"/>
    <property type="match status" value="1"/>
</dbReference>
<sequence length="362" mass="39397">MTASGGPSSSSASAAPGPSRTQTKLAIPFPDDSRSGGLSIAGILAHAEPLDVPHFALPSSSSSSGAGASADASQGSNTAALKPLALILHGVLAHKDQIYHKKLVAALDMDSFRFDFRANHETPGEWHMSNFHDDIKDMRCVISFLRRHLKYQVTVLIAHSRGALDSWTFLAEQERARRASSSTLASSSPEAALQVEVPRFFVSLSSRWRMERIKDRLPVYNEGFEKEGFYRWKARVAGKEVEARITPEMVTAFHQHPIPEYVRDAPVDTDVLLIQGTADKVVPSSDIAYYANALNLQEGRKPGSVQMHLVEHADHNFVGHYDEVVDAIVRWLALRTSSGKTADKVGAMSSRSTAGAANVGKL</sequence>
<dbReference type="Pfam" id="PF12146">
    <property type="entry name" value="Hydrolase_4"/>
    <property type="match status" value="1"/>
</dbReference>
<dbReference type="AlphaFoldDB" id="A0AAN6JSF4"/>
<reference evidence="3" key="1">
    <citation type="journal article" date="2023" name="PhytoFront">
        <title>Draft Genome Resources of Seven Strains of Tilletia horrida, Causal Agent of Kernel Smut of Rice.</title>
        <authorList>
            <person name="Khanal S."/>
            <person name="Antony Babu S."/>
            <person name="Zhou X.G."/>
        </authorList>
    </citation>
    <scope>NUCLEOTIDE SEQUENCE</scope>
    <source>
        <strain evidence="3">TX6</strain>
    </source>
</reference>
<feature type="region of interest" description="Disordered" evidence="1">
    <location>
        <begin position="1"/>
        <end position="32"/>
    </location>
</feature>
<keyword evidence="4" id="KW-1185">Reference proteome</keyword>
<dbReference type="PANTHER" id="PTHR42886:SF53">
    <property type="entry name" value="ALPHA_BETA-HYDROLASES SUPERFAMILY PROTEIN"/>
    <property type="match status" value="1"/>
</dbReference>
<organism evidence="3 4">
    <name type="scientific">Tilletia horrida</name>
    <dbReference type="NCBI Taxonomy" id="155126"/>
    <lineage>
        <taxon>Eukaryota</taxon>
        <taxon>Fungi</taxon>
        <taxon>Dikarya</taxon>
        <taxon>Basidiomycota</taxon>
        <taxon>Ustilaginomycotina</taxon>
        <taxon>Exobasidiomycetes</taxon>
        <taxon>Tilletiales</taxon>
        <taxon>Tilletiaceae</taxon>
        <taxon>Tilletia</taxon>
    </lineage>
</organism>
<feature type="compositionally biased region" description="Low complexity" evidence="1">
    <location>
        <begin position="1"/>
        <end position="19"/>
    </location>
</feature>
<protein>
    <recommendedName>
        <fullName evidence="2">Serine aminopeptidase S33 domain-containing protein</fullName>
    </recommendedName>
</protein>
<dbReference type="InterPro" id="IPR022742">
    <property type="entry name" value="Hydrolase_4"/>
</dbReference>
<feature type="domain" description="Serine aminopeptidase S33" evidence="2">
    <location>
        <begin position="85"/>
        <end position="294"/>
    </location>
</feature>
<accession>A0AAN6JSF4</accession>
<dbReference type="SUPFAM" id="SSF53474">
    <property type="entry name" value="alpha/beta-Hydrolases"/>
    <property type="match status" value="1"/>
</dbReference>
<gene>
    <name evidence="3" type="ORF">OC846_003011</name>
</gene>
<feature type="region of interest" description="Disordered" evidence="1">
    <location>
        <begin position="342"/>
        <end position="362"/>
    </location>
</feature>
<evidence type="ECO:0000259" key="2">
    <source>
        <dbReference type="Pfam" id="PF12146"/>
    </source>
</evidence>
<dbReference type="InterPro" id="IPR029058">
    <property type="entry name" value="AB_hydrolase_fold"/>
</dbReference>
<evidence type="ECO:0000313" key="3">
    <source>
        <dbReference type="EMBL" id="KAK0552160.1"/>
    </source>
</evidence>
<dbReference type="EMBL" id="JAPDMZ010000067">
    <property type="protein sequence ID" value="KAK0552160.1"/>
    <property type="molecule type" value="Genomic_DNA"/>
</dbReference>